<evidence type="ECO:0000259" key="2">
    <source>
        <dbReference type="PROSITE" id="PS50278"/>
    </source>
</evidence>
<dbReference type="GO" id="GO:0016020">
    <property type="term" value="C:membrane"/>
    <property type="evidence" value="ECO:0007669"/>
    <property type="project" value="InterPro"/>
</dbReference>
<dbReference type="PROSITE" id="PS50278">
    <property type="entry name" value="PDGF_2"/>
    <property type="match status" value="1"/>
</dbReference>
<comment type="caution">
    <text evidence="3">The sequence shown here is derived from an EMBL/GenBank/DDBJ whole genome shotgun (WGS) entry which is preliminary data.</text>
</comment>
<evidence type="ECO:0000256" key="1">
    <source>
        <dbReference type="SAM" id="Phobius"/>
    </source>
</evidence>
<feature type="transmembrane region" description="Helical" evidence="1">
    <location>
        <begin position="240"/>
        <end position="261"/>
    </location>
</feature>
<dbReference type="AlphaFoldDB" id="A0A553PDH3"/>
<dbReference type="Proteomes" id="UP000318571">
    <property type="component" value="Chromosome 2"/>
</dbReference>
<dbReference type="InterPro" id="IPR029034">
    <property type="entry name" value="Cystine-knot_cytokine"/>
</dbReference>
<keyword evidence="1" id="KW-0812">Transmembrane</keyword>
<dbReference type="SUPFAM" id="SSF57501">
    <property type="entry name" value="Cystine-knot cytokines"/>
    <property type="match status" value="1"/>
</dbReference>
<dbReference type="EMBL" id="VCGU01000005">
    <property type="protein sequence ID" value="TRY75727.1"/>
    <property type="molecule type" value="Genomic_DNA"/>
</dbReference>
<keyword evidence="4" id="KW-1185">Reference proteome</keyword>
<gene>
    <name evidence="3" type="ORF">TCAL_04954</name>
</gene>
<dbReference type="GO" id="GO:0008083">
    <property type="term" value="F:growth factor activity"/>
    <property type="evidence" value="ECO:0007669"/>
    <property type="project" value="InterPro"/>
</dbReference>
<name>A0A553PDH3_TIGCA</name>
<evidence type="ECO:0000313" key="4">
    <source>
        <dbReference type="Proteomes" id="UP000318571"/>
    </source>
</evidence>
<dbReference type="Gene3D" id="2.10.90.10">
    <property type="entry name" value="Cystine-knot cytokines"/>
    <property type="match status" value="1"/>
</dbReference>
<sequence length="307" mass="34291">MRSIQTYLTCAAVLSSKLVVQTEALEEQFPCSLNHSQEAVAFAEYAHCQPHSVLVPIPFPTNDLSIQRLHPSHVFMKRCLGSCAGLRGALCQPGTKEVVKVPVILEKCETNSEELCQRSCANIEMESHTSCVCGCPLQTKADCPPKKLIQDEDCSCQCEDQEGKEACLNHSNRTWDDDLCQCRCHTDLLRICPQGHVFDFFDTCSCVLWNEDILLQDMLTLGTEADENELKAAIAFSWELVVIMVLCCILFVLATITVLLLKRIALMSHKSYCKAQWPPHPDEGIASGNQSRRLSPIYVGLQHQSPY</sequence>
<proteinExistence type="predicted"/>
<reference evidence="3 4" key="1">
    <citation type="journal article" date="2018" name="Nat. Ecol. Evol.">
        <title>Genomic signatures of mitonuclear coevolution across populations of Tigriopus californicus.</title>
        <authorList>
            <person name="Barreto F.S."/>
            <person name="Watson E.T."/>
            <person name="Lima T.G."/>
            <person name="Willett C.S."/>
            <person name="Edmands S."/>
            <person name="Li W."/>
            <person name="Burton R.S."/>
        </authorList>
    </citation>
    <scope>NUCLEOTIDE SEQUENCE [LARGE SCALE GENOMIC DNA]</scope>
    <source>
        <strain evidence="3 4">San Diego</strain>
    </source>
</reference>
<keyword evidence="1" id="KW-0472">Membrane</keyword>
<feature type="domain" description="Platelet-derived growth factor (PDGF) family profile" evidence="2">
    <location>
        <begin position="32"/>
        <end position="133"/>
    </location>
</feature>
<protein>
    <recommendedName>
        <fullName evidence="2">Platelet-derived growth factor (PDGF) family profile domain-containing protein</fullName>
    </recommendedName>
</protein>
<evidence type="ECO:0000313" key="3">
    <source>
        <dbReference type="EMBL" id="TRY75727.1"/>
    </source>
</evidence>
<organism evidence="3 4">
    <name type="scientific">Tigriopus californicus</name>
    <name type="common">Marine copepod</name>
    <dbReference type="NCBI Taxonomy" id="6832"/>
    <lineage>
        <taxon>Eukaryota</taxon>
        <taxon>Metazoa</taxon>
        <taxon>Ecdysozoa</taxon>
        <taxon>Arthropoda</taxon>
        <taxon>Crustacea</taxon>
        <taxon>Multicrustacea</taxon>
        <taxon>Hexanauplia</taxon>
        <taxon>Copepoda</taxon>
        <taxon>Harpacticoida</taxon>
        <taxon>Harpacticidae</taxon>
        <taxon>Tigriopus</taxon>
    </lineage>
</organism>
<dbReference type="STRING" id="6832.A0A553PDH3"/>
<dbReference type="OrthoDB" id="8878063at2759"/>
<accession>A0A553PDH3</accession>
<keyword evidence="1" id="KW-1133">Transmembrane helix</keyword>
<dbReference type="InterPro" id="IPR000072">
    <property type="entry name" value="PDGF/VEGF_dom"/>
</dbReference>